<dbReference type="Proteomes" id="UP000504629">
    <property type="component" value="Unplaced"/>
</dbReference>
<dbReference type="HAMAP" id="MF_01965">
    <property type="entry name" value="NADHX_dehydratase"/>
    <property type="match status" value="1"/>
</dbReference>
<protein>
    <recommendedName>
        <fullName evidence="7">ATP-dependent (S)-NAD(P)H-hydrate dehydratase</fullName>
        <ecNumber evidence="7">4.2.1.93</ecNumber>
    </recommendedName>
    <alternativeName>
        <fullName evidence="7">ATP-dependent NAD(P)HX dehydratase</fullName>
    </alternativeName>
</protein>
<dbReference type="Gene3D" id="3.40.1190.20">
    <property type="match status" value="1"/>
</dbReference>
<feature type="signal peptide" evidence="8">
    <location>
        <begin position="1"/>
        <end position="24"/>
    </location>
</feature>
<keyword evidence="5 7" id="KW-0456">Lyase</keyword>
<dbReference type="GO" id="GO:0047453">
    <property type="term" value="F:ATP-dependent NAD(P)H-hydrate dehydratase activity"/>
    <property type="evidence" value="ECO:0007669"/>
    <property type="project" value="UniProtKB-UniRule"/>
</dbReference>
<dbReference type="GO" id="GO:0046496">
    <property type="term" value="P:nicotinamide nucleotide metabolic process"/>
    <property type="evidence" value="ECO:0007669"/>
    <property type="project" value="UniProtKB-UniRule"/>
</dbReference>
<keyword evidence="1 7" id="KW-0547">Nucleotide-binding</keyword>
<keyword evidence="7" id="KW-0597">Phosphoprotein</keyword>
<feature type="domain" description="YjeF C-terminal" evidence="9">
    <location>
        <begin position="37"/>
        <end position="324"/>
    </location>
</feature>
<proteinExistence type="inferred from homology"/>
<sequence length="327" mass="35913">MTPSFNIILVILQVILFTFQITNGNECKMNFLTSKDILKKLTSNIVPTLNGKSKGDLGRIGIIGGSVEYTGAPYFSAIAAFKAGADIVYVITTEDAAPVIKIYSPDLIVYPFLNKKYASKISSLLPKMDAIVIGPGLGREDETMKLTYDIIESCKVLEKPIIIDADGLYAISKNISIIQDYPKAGAILTPNGRESKKLMESINSNGSNWFNYWGENVSVLEKGETDKFHSRVPSYNWASSEGGSDRRVGGQGDFLSGSLATFYHWALTSDVCQGEQHGQISQSLASYAAARLVRTCNSQAFEKYGRSMMASDMIKEIHSAYKKVFED</sequence>
<keyword evidence="2 7" id="KW-0067">ATP-binding</keyword>
<dbReference type="OrthoDB" id="8110916at2759"/>
<keyword evidence="4 7" id="KW-0520">NAD</keyword>
<feature type="binding site" evidence="7">
    <location>
        <position position="136"/>
    </location>
    <ligand>
        <name>(6S)-NADPHX</name>
        <dbReference type="ChEBI" id="CHEBI:64076"/>
    </ligand>
</feature>
<comment type="similarity">
    <text evidence="7">Belongs to the NnrD/CARKD family.</text>
</comment>
<evidence type="ECO:0000256" key="3">
    <source>
        <dbReference type="ARBA" id="ARBA00022857"/>
    </source>
</evidence>
<reference evidence="11" key="1">
    <citation type="submission" date="2025-08" db="UniProtKB">
        <authorList>
            <consortium name="RefSeq"/>
        </authorList>
    </citation>
    <scope>IDENTIFICATION</scope>
    <source>
        <tissue evidence="11">Silk gland</tissue>
    </source>
</reference>
<evidence type="ECO:0000259" key="9">
    <source>
        <dbReference type="PROSITE" id="PS51383"/>
    </source>
</evidence>
<keyword evidence="10" id="KW-1185">Reference proteome</keyword>
<evidence type="ECO:0000256" key="1">
    <source>
        <dbReference type="ARBA" id="ARBA00022741"/>
    </source>
</evidence>
<evidence type="ECO:0000256" key="5">
    <source>
        <dbReference type="ARBA" id="ARBA00023239"/>
    </source>
</evidence>
<dbReference type="RefSeq" id="XP_028025297.1">
    <property type="nucleotide sequence ID" value="XM_028169496.1"/>
</dbReference>
<dbReference type="PANTHER" id="PTHR12592">
    <property type="entry name" value="ATP-DEPENDENT (S)-NAD(P)H-HYDRATE DEHYDRATASE FAMILY MEMBER"/>
    <property type="match status" value="1"/>
</dbReference>
<evidence type="ECO:0000313" key="10">
    <source>
        <dbReference type="Proteomes" id="UP000504629"/>
    </source>
</evidence>
<comment type="cofactor">
    <cofactor evidence="7">
        <name>Mg(2+)</name>
        <dbReference type="ChEBI" id="CHEBI:18420"/>
    </cofactor>
</comment>
<dbReference type="SUPFAM" id="SSF53613">
    <property type="entry name" value="Ribokinase-like"/>
    <property type="match status" value="1"/>
</dbReference>
<evidence type="ECO:0000313" key="11">
    <source>
        <dbReference type="RefSeq" id="XP_028025297.1"/>
    </source>
</evidence>
<accession>A0A6J2J836</accession>
<dbReference type="PANTHER" id="PTHR12592:SF0">
    <property type="entry name" value="ATP-DEPENDENT (S)-NAD(P)H-HYDRATE DEHYDRATASE"/>
    <property type="match status" value="1"/>
</dbReference>
<comment type="catalytic activity">
    <reaction evidence="6 7">
        <text>(6S)-NADPHX + ATP = ADP + phosphate + NADPH + H(+)</text>
        <dbReference type="Rhea" id="RHEA:32231"/>
        <dbReference type="ChEBI" id="CHEBI:15378"/>
        <dbReference type="ChEBI" id="CHEBI:30616"/>
        <dbReference type="ChEBI" id="CHEBI:43474"/>
        <dbReference type="ChEBI" id="CHEBI:57783"/>
        <dbReference type="ChEBI" id="CHEBI:64076"/>
        <dbReference type="ChEBI" id="CHEBI:456216"/>
        <dbReference type="EC" id="4.2.1.93"/>
    </reaction>
</comment>
<keyword evidence="3" id="KW-0521">NADP</keyword>
<comment type="caution">
    <text evidence="7">Lacks conserved residue(s) required for the propagation of feature annotation.</text>
</comment>
<evidence type="ECO:0000256" key="7">
    <source>
        <dbReference type="HAMAP-Rule" id="MF_03157"/>
    </source>
</evidence>
<comment type="function">
    <text evidence="7">Catalyzes the dehydration of the S-form of NAD(P)HX at the expense of ATP, which is converted to ADP. Together with NAD(P)HX epimerase, which catalyzes the epimerization of the S- and R-forms, the enzyme allows the repair of both epimers of NAD(P)HX, a damaged form of NAD(P)H that is a result of enzymatic or heat-dependent hydration.</text>
</comment>
<evidence type="ECO:0000256" key="2">
    <source>
        <dbReference type="ARBA" id="ARBA00022840"/>
    </source>
</evidence>
<dbReference type="PROSITE" id="PS51383">
    <property type="entry name" value="YJEF_C_3"/>
    <property type="match status" value="1"/>
</dbReference>
<name>A0A6J2J836_BOMMA</name>
<dbReference type="InterPro" id="IPR029056">
    <property type="entry name" value="Ribokinase-like"/>
</dbReference>
<dbReference type="EC" id="4.2.1.93" evidence="7"/>
<dbReference type="AlphaFoldDB" id="A0A6J2J836"/>
<evidence type="ECO:0000256" key="6">
    <source>
        <dbReference type="ARBA" id="ARBA00047472"/>
    </source>
</evidence>
<evidence type="ECO:0000256" key="8">
    <source>
        <dbReference type="SAM" id="SignalP"/>
    </source>
</evidence>
<dbReference type="InterPro" id="IPR000631">
    <property type="entry name" value="CARKD"/>
</dbReference>
<dbReference type="KEGG" id="bman:114239341"/>
<feature type="binding site" evidence="7">
    <location>
        <position position="253"/>
    </location>
    <ligand>
        <name>(6S)-NADPHX</name>
        <dbReference type="ChEBI" id="CHEBI:64076"/>
    </ligand>
</feature>
<dbReference type="CDD" id="cd01171">
    <property type="entry name" value="YXKO-related"/>
    <property type="match status" value="1"/>
</dbReference>
<feature type="chain" id="PRO_5027123464" description="ATP-dependent (S)-NAD(P)H-hydrate dehydratase" evidence="8">
    <location>
        <begin position="25"/>
        <end position="327"/>
    </location>
</feature>
<dbReference type="GO" id="GO:0110051">
    <property type="term" value="P:metabolite repair"/>
    <property type="evidence" value="ECO:0007669"/>
    <property type="project" value="TreeGrafter"/>
</dbReference>
<dbReference type="NCBIfam" id="TIGR00196">
    <property type="entry name" value="yjeF_cterm"/>
    <property type="match status" value="1"/>
</dbReference>
<evidence type="ECO:0000256" key="4">
    <source>
        <dbReference type="ARBA" id="ARBA00023027"/>
    </source>
</evidence>
<keyword evidence="8" id="KW-0732">Signal</keyword>
<feature type="binding site" evidence="7">
    <location>
        <begin position="191"/>
        <end position="197"/>
    </location>
    <ligand>
        <name>(6S)-NADPHX</name>
        <dbReference type="ChEBI" id="CHEBI:64076"/>
    </ligand>
</feature>
<feature type="binding site" evidence="7">
    <location>
        <begin position="243"/>
        <end position="252"/>
    </location>
    <ligand>
        <name>ATP</name>
        <dbReference type="ChEBI" id="CHEBI:30616"/>
    </ligand>
</feature>
<gene>
    <name evidence="11" type="primary">LOC114239341</name>
</gene>
<dbReference type="GO" id="GO:0005524">
    <property type="term" value="F:ATP binding"/>
    <property type="evidence" value="ECO:0007669"/>
    <property type="project" value="UniProtKB-KW"/>
</dbReference>
<dbReference type="GeneID" id="114239341"/>
<dbReference type="PROSITE" id="PS01049">
    <property type="entry name" value="YJEF_C_1"/>
    <property type="match status" value="1"/>
</dbReference>
<dbReference type="InterPro" id="IPR017953">
    <property type="entry name" value="Carbohydrate_kinase_pred_CS"/>
</dbReference>
<dbReference type="Pfam" id="PF01256">
    <property type="entry name" value="Carb_kinase"/>
    <property type="match status" value="1"/>
</dbReference>
<comment type="catalytic activity">
    <reaction evidence="7">
        <text>(6S)-NADHX + ATP = ADP + phosphate + NADH + H(+)</text>
        <dbReference type="Rhea" id="RHEA:19017"/>
        <dbReference type="ChEBI" id="CHEBI:15378"/>
        <dbReference type="ChEBI" id="CHEBI:30616"/>
        <dbReference type="ChEBI" id="CHEBI:43474"/>
        <dbReference type="ChEBI" id="CHEBI:57945"/>
        <dbReference type="ChEBI" id="CHEBI:64074"/>
        <dbReference type="ChEBI" id="CHEBI:456216"/>
        <dbReference type="EC" id="4.2.1.93"/>
    </reaction>
</comment>
<organism evidence="10 11">
    <name type="scientific">Bombyx mandarina</name>
    <name type="common">Wild silk moth</name>
    <name type="synonym">Wild silkworm</name>
    <dbReference type="NCBI Taxonomy" id="7092"/>
    <lineage>
        <taxon>Eukaryota</taxon>
        <taxon>Metazoa</taxon>
        <taxon>Ecdysozoa</taxon>
        <taxon>Arthropoda</taxon>
        <taxon>Hexapoda</taxon>
        <taxon>Insecta</taxon>
        <taxon>Pterygota</taxon>
        <taxon>Neoptera</taxon>
        <taxon>Endopterygota</taxon>
        <taxon>Lepidoptera</taxon>
        <taxon>Glossata</taxon>
        <taxon>Ditrysia</taxon>
        <taxon>Bombycoidea</taxon>
        <taxon>Bombycidae</taxon>
        <taxon>Bombycinae</taxon>
        <taxon>Bombyx</taxon>
    </lineage>
</organism>